<keyword evidence="2" id="KW-0812">Transmembrane</keyword>
<feature type="compositionally biased region" description="Basic residues" evidence="1">
    <location>
        <begin position="1"/>
        <end position="11"/>
    </location>
</feature>
<dbReference type="EMBL" id="JAVRQU010000015">
    <property type="protein sequence ID" value="KAK5694531.1"/>
    <property type="molecule type" value="Genomic_DNA"/>
</dbReference>
<feature type="region of interest" description="Disordered" evidence="1">
    <location>
        <begin position="146"/>
        <end position="169"/>
    </location>
</feature>
<feature type="transmembrane region" description="Helical" evidence="2">
    <location>
        <begin position="94"/>
        <end position="119"/>
    </location>
</feature>
<sequence length="377" mass="41022">MPGKPGRGRQRRPADKTAVPGDIPVKYLQPGRLPVPAHEFDCIFMTIAATAQPTAVSPTSRPHGTLDSESGPHAKYINAGTYPKAVRNDELPELPAWVVGVLAGMLSFGLILSVVLYLANFPPDWEWLYDVRMRLMRRRRDGYAKINGQAEGDTSEARGGPKQSGSAGLGISFASATATGGLASRRRKNMSVDTSGRYGGLGVAVIDKDKDGIDGNDVDRRDESTLYKRQRRTSYDEETLRYRQPPVLSPARFAWEALTAPIPSNESFTGFAGRGASSAKTPISRNGVPHRRWENVNTHQGSTIAPLGTPVELEQVMAEHKSANIFHRIGESVEHAAEKLGKVLSDAVEGDAEEGLLLPVQMSERERGYEPGLRTVV</sequence>
<name>A0AAN7W567_9PEZI</name>
<protein>
    <submittedName>
        <fullName evidence="3">Uncharacterized protein</fullName>
    </submittedName>
</protein>
<dbReference type="Proteomes" id="UP001310594">
    <property type="component" value="Unassembled WGS sequence"/>
</dbReference>
<keyword evidence="2" id="KW-0472">Membrane</keyword>
<feature type="region of interest" description="Disordered" evidence="1">
    <location>
        <begin position="1"/>
        <end position="21"/>
    </location>
</feature>
<evidence type="ECO:0000313" key="3">
    <source>
        <dbReference type="EMBL" id="KAK5694531.1"/>
    </source>
</evidence>
<accession>A0AAN7W567</accession>
<gene>
    <name evidence="3" type="ORF">LTR97_009121</name>
</gene>
<feature type="region of interest" description="Disordered" evidence="1">
    <location>
        <begin position="54"/>
        <end position="73"/>
    </location>
</feature>
<organism evidence="3 4">
    <name type="scientific">Elasticomyces elasticus</name>
    <dbReference type="NCBI Taxonomy" id="574655"/>
    <lineage>
        <taxon>Eukaryota</taxon>
        <taxon>Fungi</taxon>
        <taxon>Dikarya</taxon>
        <taxon>Ascomycota</taxon>
        <taxon>Pezizomycotina</taxon>
        <taxon>Dothideomycetes</taxon>
        <taxon>Dothideomycetidae</taxon>
        <taxon>Mycosphaerellales</taxon>
        <taxon>Teratosphaeriaceae</taxon>
        <taxon>Elasticomyces</taxon>
    </lineage>
</organism>
<feature type="compositionally biased region" description="Basic and acidic residues" evidence="1">
    <location>
        <begin position="212"/>
        <end position="226"/>
    </location>
</feature>
<evidence type="ECO:0000256" key="1">
    <source>
        <dbReference type="SAM" id="MobiDB-lite"/>
    </source>
</evidence>
<comment type="caution">
    <text evidence="3">The sequence shown here is derived from an EMBL/GenBank/DDBJ whole genome shotgun (WGS) entry which is preliminary data.</text>
</comment>
<proteinExistence type="predicted"/>
<keyword evidence="2" id="KW-1133">Transmembrane helix</keyword>
<feature type="region of interest" description="Disordered" evidence="1">
    <location>
        <begin position="212"/>
        <end position="233"/>
    </location>
</feature>
<evidence type="ECO:0000313" key="4">
    <source>
        <dbReference type="Proteomes" id="UP001310594"/>
    </source>
</evidence>
<dbReference type="AlphaFoldDB" id="A0AAN7W567"/>
<evidence type="ECO:0000256" key="2">
    <source>
        <dbReference type="SAM" id="Phobius"/>
    </source>
</evidence>
<reference evidence="3" key="1">
    <citation type="submission" date="2023-08" db="EMBL/GenBank/DDBJ databases">
        <title>Black Yeasts Isolated from many extreme environments.</title>
        <authorList>
            <person name="Coleine C."/>
            <person name="Stajich J.E."/>
            <person name="Selbmann L."/>
        </authorList>
    </citation>
    <scope>NUCLEOTIDE SEQUENCE</scope>
    <source>
        <strain evidence="3">CCFEE 5810</strain>
    </source>
</reference>